<proteinExistence type="predicted"/>
<evidence type="ECO:0000313" key="2">
    <source>
        <dbReference type="Proteomes" id="UP000294513"/>
    </source>
</evidence>
<organism evidence="1 2">
    <name type="scientific">Actinomadura rubrisoli</name>
    <dbReference type="NCBI Taxonomy" id="2530368"/>
    <lineage>
        <taxon>Bacteria</taxon>
        <taxon>Bacillati</taxon>
        <taxon>Actinomycetota</taxon>
        <taxon>Actinomycetes</taxon>
        <taxon>Streptosporangiales</taxon>
        <taxon>Thermomonosporaceae</taxon>
        <taxon>Actinomadura</taxon>
    </lineage>
</organism>
<dbReference type="Proteomes" id="UP000294513">
    <property type="component" value="Unassembled WGS sequence"/>
</dbReference>
<keyword evidence="2" id="KW-1185">Reference proteome</keyword>
<name>A0A4R5CA05_9ACTN</name>
<protein>
    <submittedName>
        <fullName evidence="1">Uncharacterized protein</fullName>
    </submittedName>
</protein>
<dbReference type="RefSeq" id="WP_131890573.1">
    <property type="nucleotide sequence ID" value="NZ_SMKU01000025.1"/>
</dbReference>
<accession>A0A4R5CA05</accession>
<gene>
    <name evidence="1" type="ORF">E1298_08110</name>
</gene>
<reference evidence="1 2" key="1">
    <citation type="submission" date="2019-03" db="EMBL/GenBank/DDBJ databases">
        <title>Draft genome sequences of novel Actinobacteria.</title>
        <authorList>
            <person name="Sahin N."/>
            <person name="Ay H."/>
            <person name="Saygin H."/>
        </authorList>
    </citation>
    <scope>NUCLEOTIDE SEQUENCE [LARGE SCALE GENOMIC DNA]</scope>
    <source>
        <strain evidence="1 2">H3C3</strain>
    </source>
</reference>
<dbReference type="EMBL" id="SMKU01000025">
    <property type="protein sequence ID" value="TDD93852.1"/>
    <property type="molecule type" value="Genomic_DNA"/>
</dbReference>
<comment type="caution">
    <text evidence="1">The sequence shown here is derived from an EMBL/GenBank/DDBJ whole genome shotgun (WGS) entry which is preliminary data.</text>
</comment>
<evidence type="ECO:0000313" key="1">
    <source>
        <dbReference type="EMBL" id="TDD93852.1"/>
    </source>
</evidence>
<dbReference type="AlphaFoldDB" id="A0A4R5CA05"/>
<sequence>MDIRLQDAFRPVAHDLAAAGYAAELASDSLGMKDGMLRADLRIDGERLGIVAVDPAWDSAISTRQLAEQAQDLILEYVRPGHGAPMWPECRPGHPHPMTLAREIESATWTCPRDPDYQAPVGTHPGLIP</sequence>
<dbReference type="OrthoDB" id="5197182at2"/>